<dbReference type="AlphaFoldDB" id="A0A1F7WUK0"/>
<gene>
    <name evidence="1" type="ORF">A2125_02170</name>
</gene>
<comment type="caution">
    <text evidence="1">The sequence shown here is derived from an EMBL/GenBank/DDBJ whole genome shotgun (WGS) entry which is preliminary data.</text>
</comment>
<name>A0A1F7WUK0_9BACT</name>
<sequence length="122" mass="14194">MEVADMKERNTKPRIKVGEFTVIFNNSLLDCFENDGRFLSYILCPTDQKNRFTLFFARNHQPPSHEGLFECAQEYGNYKTPVAGGTFDLFTLDYRDSNSFGGIKNPRLKEEVADRLLNYFDF</sequence>
<dbReference type="Proteomes" id="UP000178812">
    <property type="component" value="Unassembled WGS sequence"/>
</dbReference>
<organism evidence="1 2">
    <name type="scientific">Candidatus Woesebacteria bacterium GWB1_43_5</name>
    <dbReference type="NCBI Taxonomy" id="1802474"/>
    <lineage>
        <taxon>Bacteria</taxon>
        <taxon>Candidatus Woeseibacteriota</taxon>
    </lineage>
</organism>
<reference evidence="1 2" key="1">
    <citation type="journal article" date="2016" name="Nat. Commun.">
        <title>Thousands of microbial genomes shed light on interconnected biogeochemical processes in an aquifer system.</title>
        <authorList>
            <person name="Anantharaman K."/>
            <person name="Brown C.T."/>
            <person name="Hug L.A."/>
            <person name="Sharon I."/>
            <person name="Castelle C.J."/>
            <person name="Probst A.J."/>
            <person name="Thomas B.C."/>
            <person name="Singh A."/>
            <person name="Wilkins M.J."/>
            <person name="Karaoz U."/>
            <person name="Brodie E.L."/>
            <person name="Williams K.H."/>
            <person name="Hubbard S.S."/>
            <person name="Banfield J.F."/>
        </authorList>
    </citation>
    <scope>NUCLEOTIDE SEQUENCE [LARGE SCALE GENOMIC DNA]</scope>
</reference>
<accession>A0A1F7WUK0</accession>
<evidence type="ECO:0000313" key="2">
    <source>
        <dbReference type="Proteomes" id="UP000178812"/>
    </source>
</evidence>
<evidence type="ECO:0000313" key="1">
    <source>
        <dbReference type="EMBL" id="OGM06109.1"/>
    </source>
</evidence>
<proteinExistence type="predicted"/>
<dbReference type="EMBL" id="MGFM01000003">
    <property type="protein sequence ID" value="OGM06109.1"/>
    <property type="molecule type" value="Genomic_DNA"/>
</dbReference>
<protein>
    <submittedName>
        <fullName evidence="1">Uncharacterized protein</fullName>
    </submittedName>
</protein>